<keyword evidence="8" id="KW-0175">Coiled coil</keyword>
<keyword evidence="12" id="KW-1185">Reference proteome</keyword>
<keyword evidence="5 7" id="KW-0807">Transducer</keyword>
<keyword evidence="4" id="KW-0472">Membrane</keyword>
<dbReference type="PRINTS" id="PR00260">
    <property type="entry name" value="CHEMTRNSDUCR"/>
</dbReference>
<dbReference type="GO" id="GO:0006935">
    <property type="term" value="P:chemotaxis"/>
    <property type="evidence" value="ECO:0007669"/>
    <property type="project" value="InterPro"/>
</dbReference>
<dbReference type="InterPro" id="IPR004089">
    <property type="entry name" value="MCPsignal_dom"/>
</dbReference>
<feature type="region of interest" description="Disordered" evidence="9">
    <location>
        <begin position="1"/>
        <end position="36"/>
    </location>
</feature>
<evidence type="ECO:0000256" key="2">
    <source>
        <dbReference type="ARBA" id="ARBA00022692"/>
    </source>
</evidence>
<dbReference type="PROSITE" id="PS50111">
    <property type="entry name" value="CHEMOTAXIS_TRANSDUC_2"/>
    <property type="match status" value="2"/>
</dbReference>
<gene>
    <name evidence="11" type="ORF">EPK99_01360</name>
</gene>
<evidence type="ECO:0000256" key="7">
    <source>
        <dbReference type="PROSITE-ProRule" id="PRU00284"/>
    </source>
</evidence>
<evidence type="ECO:0000256" key="1">
    <source>
        <dbReference type="ARBA" id="ARBA00004141"/>
    </source>
</evidence>
<dbReference type="Proteomes" id="UP000287687">
    <property type="component" value="Unassembled WGS sequence"/>
</dbReference>
<feature type="domain" description="Methyl-accepting transducer" evidence="10">
    <location>
        <begin position="55"/>
        <end position="319"/>
    </location>
</feature>
<accession>A0A444LKY6</accession>
<dbReference type="PANTHER" id="PTHR32089">
    <property type="entry name" value="METHYL-ACCEPTING CHEMOTAXIS PROTEIN MCPB"/>
    <property type="match status" value="1"/>
</dbReference>
<dbReference type="Gene3D" id="1.10.287.950">
    <property type="entry name" value="Methyl-accepting chemotaxis protein"/>
    <property type="match status" value="2"/>
</dbReference>
<evidence type="ECO:0000256" key="9">
    <source>
        <dbReference type="SAM" id="MobiDB-lite"/>
    </source>
</evidence>
<proteinExistence type="inferred from homology"/>
<comment type="similarity">
    <text evidence="6">Belongs to the methyl-accepting chemotaxis (MCP) protein family.</text>
</comment>
<comment type="subcellular location">
    <subcellularLocation>
        <location evidence="1">Membrane</location>
        <topology evidence="1">Multi-pass membrane protein</topology>
    </subcellularLocation>
</comment>
<evidence type="ECO:0000256" key="4">
    <source>
        <dbReference type="ARBA" id="ARBA00023136"/>
    </source>
</evidence>
<dbReference type="PANTHER" id="PTHR32089:SF119">
    <property type="entry name" value="METHYL-ACCEPTING CHEMOTAXIS PROTEIN CTPL"/>
    <property type="match status" value="1"/>
</dbReference>
<feature type="compositionally biased region" description="Polar residues" evidence="9">
    <location>
        <begin position="9"/>
        <end position="25"/>
    </location>
</feature>
<feature type="domain" description="Methyl-accepting transducer" evidence="10">
    <location>
        <begin position="348"/>
        <end position="633"/>
    </location>
</feature>
<evidence type="ECO:0000256" key="6">
    <source>
        <dbReference type="ARBA" id="ARBA00029447"/>
    </source>
</evidence>
<dbReference type="OrthoDB" id="5292010at2"/>
<name>A0A444LKY6_9HYPH</name>
<evidence type="ECO:0000256" key="8">
    <source>
        <dbReference type="SAM" id="Coils"/>
    </source>
</evidence>
<dbReference type="SMART" id="SM00283">
    <property type="entry name" value="MA"/>
    <property type="match status" value="2"/>
</dbReference>
<dbReference type="GO" id="GO:0016020">
    <property type="term" value="C:membrane"/>
    <property type="evidence" value="ECO:0007669"/>
    <property type="project" value="UniProtKB-SubCell"/>
</dbReference>
<dbReference type="GO" id="GO:0007165">
    <property type="term" value="P:signal transduction"/>
    <property type="evidence" value="ECO:0007669"/>
    <property type="project" value="UniProtKB-KW"/>
</dbReference>
<dbReference type="Pfam" id="PF00015">
    <property type="entry name" value="MCPsignal"/>
    <property type="match status" value="2"/>
</dbReference>
<evidence type="ECO:0000256" key="3">
    <source>
        <dbReference type="ARBA" id="ARBA00022989"/>
    </source>
</evidence>
<protein>
    <submittedName>
        <fullName evidence="11">Methyl-accepting chemotaxis protein</fullName>
    </submittedName>
</protein>
<dbReference type="InterPro" id="IPR004090">
    <property type="entry name" value="Chemotax_Me-accpt_rcpt"/>
</dbReference>
<reference evidence="11 12" key="1">
    <citation type="submission" date="2019-01" db="EMBL/GenBank/DDBJ databases">
        <title>The draft genome of Rhizobium sp. 24NR.</title>
        <authorList>
            <person name="Liu L."/>
            <person name="Liang L."/>
            <person name="Shi S."/>
            <person name="Xu L."/>
            <person name="Wang X."/>
            <person name="Li L."/>
            <person name="Zhang X."/>
        </authorList>
    </citation>
    <scope>NUCLEOTIDE SEQUENCE [LARGE SCALE GENOMIC DNA]</scope>
    <source>
        <strain evidence="11 12">24NR</strain>
    </source>
</reference>
<sequence length="643" mass="66986">MAIVKKNRITSSEARVSFTSPSRLSGGTVRDAEVQRKRARTLAKQQQAAERIAAATSEIASGINESASASEELKRAADQIAAGAEESAGAAQESLVACRQVMDSLTQQLKASELSRTKMEATQALVQRTAGDIGSLISKVSVAAQRQAGSVQLISELEKQAANIGDIVKAVGRIADQTNLLALNAAIEAARAGKHGKGFAVVADEVRTLAETSEKSAKQIADLVGQIQVDVTAITDSINSSAKAVEAQVVCGQEITKQLEQIRLDAIDIVTGVSEIATGAIQSNAAAVQALKGSEDIAAAAQEQSAAAEESAKTVEEQATALSQCEQTAQALNELTEDLKNSTDVAKSAEEVASAAEELSSAIQEINRSSSQIMTALEEIRKGSQTAAAATGESAAAMGQIERGVEIGQNRATSSLEKLTSMKSLLGVNKIAVDDMIAGIFTSADSTRSSIRQVKDLAVVSRRIDKIVEAISNVSIQTNMLAVNGSIEAARAGEFGKGFAVVATDIRNLARDSAENADRIKDLVKAVQDQIQTVSRDLDEIVESAINEAEKAKATTDNLVSIERDVSDVESGAQVILTSASEIAVAITQAKKGVEQIATASEQAEKAASEAATAARQQTQSSEELASAVEEIASLADELQTAA</sequence>
<organism evidence="11 12">
    <name type="scientific">Neorhizobium lilium</name>
    <dbReference type="NCBI Taxonomy" id="2503024"/>
    <lineage>
        <taxon>Bacteria</taxon>
        <taxon>Pseudomonadati</taxon>
        <taxon>Pseudomonadota</taxon>
        <taxon>Alphaproteobacteria</taxon>
        <taxon>Hyphomicrobiales</taxon>
        <taxon>Rhizobiaceae</taxon>
        <taxon>Rhizobium/Agrobacterium group</taxon>
        <taxon>Neorhizobium</taxon>
    </lineage>
</organism>
<evidence type="ECO:0000256" key="5">
    <source>
        <dbReference type="ARBA" id="ARBA00023224"/>
    </source>
</evidence>
<evidence type="ECO:0000259" key="10">
    <source>
        <dbReference type="PROSITE" id="PS50111"/>
    </source>
</evidence>
<feature type="coiled-coil region" evidence="8">
    <location>
        <begin position="298"/>
        <end position="369"/>
    </location>
</feature>
<dbReference type="EMBL" id="SBIP01000001">
    <property type="protein sequence ID" value="RWX81009.1"/>
    <property type="molecule type" value="Genomic_DNA"/>
</dbReference>
<evidence type="ECO:0000313" key="11">
    <source>
        <dbReference type="EMBL" id="RWX81009.1"/>
    </source>
</evidence>
<dbReference type="SUPFAM" id="SSF58104">
    <property type="entry name" value="Methyl-accepting chemotaxis protein (MCP) signaling domain"/>
    <property type="match status" value="2"/>
</dbReference>
<keyword evidence="2" id="KW-0812">Transmembrane</keyword>
<dbReference type="AlphaFoldDB" id="A0A444LKY6"/>
<keyword evidence="3" id="KW-1133">Transmembrane helix</keyword>
<dbReference type="GO" id="GO:0004888">
    <property type="term" value="F:transmembrane signaling receptor activity"/>
    <property type="evidence" value="ECO:0007669"/>
    <property type="project" value="InterPro"/>
</dbReference>
<comment type="caution">
    <text evidence="11">The sequence shown here is derived from an EMBL/GenBank/DDBJ whole genome shotgun (WGS) entry which is preliminary data.</text>
</comment>
<evidence type="ECO:0000313" key="12">
    <source>
        <dbReference type="Proteomes" id="UP000287687"/>
    </source>
</evidence>